<evidence type="ECO:0000313" key="3">
    <source>
        <dbReference type="Proteomes" id="UP000321807"/>
    </source>
</evidence>
<dbReference type="AlphaFoldDB" id="A0A5B9E3Z4"/>
<dbReference type="EMBL" id="CP042807">
    <property type="protein sequence ID" value="QEE26304.1"/>
    <property type="molecule type" value="Genomic_DNA"/>
</dbReference>
<feature type="domain" description="ASCH" evidence="1">
    <location>
        <begin position="4"/>
        <end position="80"/>
    </location>
</feature>
<dbReference type="InterPro" id="IPR015947">
    <property type="entry name" value="PUA-like_sf"/>
</dbReference>
<proteinExistence type="predicted"/>
<gene>
    <name evidence="2" type="ORF">CS053_03975</name>
</gene>
<dbReference type="Proteomes" id="UP000321807">
    <property type="component" value="Chromosome"/>
</dbReference>
<dbReference type="Pfam" id="PF04266">
    <property type="entry name" value="ASCH"/>
    <property type="match status" value="1"/>
</dbReference>
<reference evidence="2 3" key="1">
    <citation type="submission" date="2019-08" db="EMBL/GenBank/DDBJ databases">
        <title>Complete genome sequence of Rhodanobacter glycinis strain T01E-68 isolated from tomato root.</title>
        <authorList>
            <person name="Weon H.-Y."/>
            <person name="Lee S.A."/>
        </authorList>
    </citation>
    <scope>NUCLEOTIDE SEQUENCE [LARGE SCALE GENOMIC DNA]</scope>
    <source>
        <strain evidence="2 3">T01E-68</strain>
    </source>
</reference>
<evidence type="ECO:0000313" key="2">
    <source>
        <dbReference type="EMBL" id="QEE26304.1"/>
    </source>
</evidence>
<organism evidence="2 3">
    <name type="scientific">Rhodanobacter glycinis</name>
    <dbReference type="NCBI Taxonomy" id="582702"/>
    <lineage>
        <taxon>Bacteria</taxon>
        <taxon>Pseudomonadati</taxon>
        <taxon>Pseudomonadota</taxon>
        <taxon>Gammaproteobacteria</taxon>
        <taxon>Lysobacterales</taxon>
        <taxon>Rhodanobacteraceae</taxon>
        <taxon>Rhodanobacter</taxon>
    </lineage>
</organism>
<dbReference type="SUPFAM" id="SSF88697">
    <property type="entry name" value="PUA domain-like"/>
    <property type="match status" value="1"/>
</dbReference>
<name>A0A5B9E3Z4_9GAMM</name>
<dbReference type="InterPro" id="IPR007374">
    <property type="entry name" value="ASCH_domain"/>
</dbReference>
<evidence type="ECO:0000259" key="1">
    <source>
        <dbReference type="Pfam" id="PF04266"/>
    </source>
</evidence>
<sequence>MLALSIVAPNGAHIAAGRKTLEIRSWQPPQWPLRDLLIIENRIFLTGEDEVDPDGLAVAVVDVDEVRAWQPSELAAACATAWKPDHWAWHVTHVRPVRGRFRLPAHRKLYDVEISEALRESFR</sequence>
<protein>
    <submittedName>
        <fullName evidence="2">ASCH domain-containing protein</fullName>
    </submittedName>
</protein>
<accession>A0A5B9E3Z4</accession>
<dbReference type="KEGG" id="rgl:CS053_03975"/>
<dbReference type="Gene3D" id="2.30.130.30">
    <property type="entry name" value="Hypothetical protein"/>
    <property type="match status" value="1"/>
</dbReference>